<dbReference type="OrthoDB" id="2359716at2759"/>
<evidence type="ECO:0000256" key="1">
    <source>
        <dbReference type="SAM" id="Phobius"/>
    </source>
</evidence>
<organism evidence="2 3">
    <name type="scientific">Hesseltinella vesiculosa</name>
    <dbReference type="NCBI Taxonomy" id="101127"/>
    <lineage>
        <taxon>Eukaryota</taxon>
        <taxon>Fungi</taxon>
        <taxon>Fungi incertae sedis</taxon>
        <taxon>Mucoromycota</taxon>
        <taxon>Mucoromycotina</taxon>
        <taxon>Mucoromycetes</taxon>
        <taxon>Mucorales</taxon>
        <taxon>Cunninghamellaceae</taxon>
        <taxon>Hesseltinella</taxon>
    </lineage>
</organism>
<sequence length="89" mass="10430">MAGSNLADLAHKSMVLFLAGTTIYYVTNITMHVRHRIELKKEGSHECNCIWENLRKGTCYPKREQLGIRLTLRRCCCVYTALVYLFYIW</sequence>
<gene>
    <name evidence="2" type="ORF">DM01DRAFT_195275</name>
</gene>
<keyword evidence="1" id="KW-1133">Transmembrane helix</keyword>
<dbReference type="Proteomes" id="UP000242146">
    <property type="component" value="Unassembled WGS sequence"/>
</dbReference>
<keyword evidence="3" id="KW-1185">Reference proteome</keyword>
<dbReference type="EMBL" id="MCGT01000054">
    <property type="protein sequence ID" value="ORX43546.1"/>
    <property type="molecule type" value="Genomic_DNA"/>
</dbReference>
<keyword evidence="1" id="KW-0472">Membrane</keyword>
<evidence type="ECO:0000313" key="2">
    <source>
        <dbReference type="EMBL" id="ORX43546.1"/>
    </source>
</evidence>
<dbReference type="AlphaFoldDB" id="A0A1X2G394"/>
<feature type="transmembrane region" description="Helical" evidence="1">
    <location>
        <begin position="14"/>
        <end position="31"/>
    </location>
</feature>
<name>A0A1X2G394_9FUNG</name>
<protein>
    <submittedName>
        <fullName evidence="2">Uncharacterized protein</fullName>
    </submittedName>
</protein>
<keyword evidence="1" id="KW-0812">Transmembrane</keyword>
<comment type="caution">
    <text evidence="2">The sequence shown here is derived from an EMBL/GenBank/DDBJ whole genome shotgun (WGS) entry which is preliminary data.</text>
</comment>
<accession>A0A1X2G394</accession>
<proteinExistence type="predicted"/>
<reference evidence="2 3" key="1">
    <citation type="submission" date="2016-07" db="EMBL/GenBank/DDBJ databases">
        <title>Pervasive Adenine N6-methylation of Active Genes in Fungi.</title>
        <authorList>
            <consortium name="DOE Joint Genome Institute"/>
            <person name="Mondo S.J."/>
            <person name="Dannebaum R.O."/>
            <person name="Kuo R.C."/>
            <person name="Labutti K."/>
            <person name="Haridas S."/>
            <person name="Kuo A."/>
            <person name="Salamov A."/>
            <person name="Ahrendt S.R."/>
            <person name="Lipzen A."/>
            <person name="Sullivan W."/>
            <person name="Andreopoulos W.B."/>
            <person name="Clum A."/>
            <person name="Lindquist E."/>
            <person name="Daum C."/>
            <person name="Ramamoorthy G.K."/>
            <person name="Gryganskyi A."/>
            <person name="Culley D."/>
            <person name="Magnuson J.K."/>
            <person name="James T.Y."/>
            <person name="O'Malley M.A."/>
            <person name="Stajich J.E."/>
            <person name="Spatafora J.W."/>
            <person name="Visel A."/>
            <person name="Grigoriev I.V."/>
        </authorList>
    </citation>
    <scope>NUCLEOTIDE SEQUENCE [LARGE SCALE GENOMIC DNA]</scope>
    <source>
        <strain evidence="2 3">NRRL 3301</strain>
    </source>
</reference>
<evidence type="ECO:0000313" key="3">
    <source>
        <dbReference type="Proteomes" id="UP000242146"/>
    </source>
</evidence>
<feature type="transmembrane region" description="Helical" evidence="1">
    <location>
        <begin position="71"/>
        <end position="88"/>
    </location>
</feature>